<dbReference type="InterPro" id="IPR029063">
    <property type="entry name" value="SAM-dependent_MTases_sf"/>
</dbReference>
<dbReference type="PANTHER" id="PTHR10509:SF85">
    <property type="entry name" value="O-METHYLTRANSFERASE RV1220C-RELATED"/>
    <property type="match status" value="1"/>
</dbReference>
<dbReference type="HOGENOM" id="CLU_067676_2_0_11"/>
<dbReference type="InterPro" id="IPR002935">
    <property type="entry name" value="SAM_O-MeTrfase"/>
</dbReference>
<keyword evidence="5" id="KW-1185">Reference proteome</keyword>
<dbReference type="EMBL" id="CP003053">
    <property type="protein sequence ID" value="AFM18624.1"/>
    <property type="molecule type" value="Genomic_DNA"/>
</dbReference>
<dbReference type="Pfam" id="PF01596">
    <property type="entry name" value="Methyltransf_3"/>
    <property type="match status" value="1"/>
</dbReference>
<dbReference type="PROSITE" id="PS51682">
    <property type="entry name" value="SAM_OMT_I"/>
    <property type="match status" value="1"/>
</dbReference>
<evidence type="ECO:0000256" key="2">
    <source>
        <dbReference type="ARBA" id="ARBA00022679"/>
    </source>
</evidence>
<evidence type="ECO:0000256" key="1">
    <source>
        <dbReference type="ARBA" id="ARBA00022603"/>
    </source>
</evidence>
<accession>I4BMW7</accession>
<dbReference type="PANTHER" id="PTHR10509">
    <property type="entry name" value="O-METHYLTRANSFERASE-RELATED"/>
    <property type="match status" value="1"/>
</dbReference>
<keyword evidence="3" id="KW-0949">S-adenosyl-L-methionine</keyword>
<dbReference type="AlphaFoldDB" id="I4BMW7"/>
<name>I4BMW7_MYCCN</name>
<dbReference type="CDD" id="cd02440">
    <property type="entry name" value="AdoMet_MTases"/>
    <property type="match status" value="1"/>
</dbReference>
<keyword evidence="1 4" id="KW-0489">Methyltransferase</keyword>
<reference evidence="4" key="1">
    <citation type="submission" date="2012-06" db="EMBL/GenBank/DDBJ databases">
        <title>Complete sequence of chromosome of Mycobacterium chubuense NBB4.</title>
        <authorList>
            <consortium name="US DOE Joint Genome Institute"/>
            <person name="Lucas S."/>
            <person name="Han J."/>
            <person name="Lapidus A."/>
            <person name="Cheng J.-F."/>
            <person name="Goodwin L."/>
            <person name="Pitluck S."/>
            <person name="Peters L."/>
            <person name="Mikhailova N."/>
            <person name="Teshima H."/>
            <person name="Detter J.C."/>
            <person name="Han C."/>
            <person name="Tapia R."/>
            <person name="Land M."/>
            <person name="Hauser L."/>
            <person name="Kyrpides N."/>
            <person name="Ivanova N."/>
            <person name="Pagani I."/>
            <person name="Mattes T."/>
            <person name="Holmes A."/>
            <person name="Rutledge P."/>
            <person name="Paulsen I."/>
            <person name="Coleman N."/>
            <person name="Woyke T."/>
        </authorList>
    </citation>
    <scope>NUCLEOTIDE SEQUENCE [LARGE SCALE GENOMIC DNA]</scope>
    <source>
        <strain evidence="4">NBB4</strain>
    </source>
</reference>
<dbReference type="GO" id="GO:0008171">
    <property type="term" value="F:O-methyltransferase activity"/>
    <property type="evidence" value="ECO:0007669"/>
    <property type="project" value="InterPro"/>
</dbReference>
<organism evidence="4 5">
    <name type="scientific">Mycolicibacterium chubuense (strain NBB4)</name>
    <name type="common">Mycobacterium chubuense</name>
    <dbReference type="NCBI Taxonomy" id="710421"/>
    <lineage>
        <taxon>Bacteria</taxon>
        <taxon>Bacillati</taxon>
        <taxon>Actinomycetota</taxon>
        <taxon>Actinomycetes</taxon>
        <taxon>Mycobacteriales</taxon>
        <taxon>Mycobacteriaceae</taxon>
        <taxon>Mycolicibacterium</taxon>
    </lineage>
</organism>
<dbReference type="KEGG" id="mcb:Mycch_3899"/>
<dbReference type="eggNOG" id="COG4122">
    <property type="taxonomic scope" value="Bacteria"/>
</dbReference>
<dbReference type="GO" id="GO:0032259">
    <property type="term" value="P:methylation"/>
    <property type="evidence" value="ECO:0007669"/>
    <property type="project" value="UniProtKB-KW"/>
</dbReference>
<dbReference type="Gene3D" id="3.40.50.150">
    <property type="entry name" value="Vaccinia Virus protein VP39"/>
    <property type="match status" value="1"/>
</dbReference>
<keyword evidence="2 4" id="KW-0808">Transferase</keyword>
<dbReference type="SUPFAM" id="SSF53335">
    <property type="entry name" value="S-adenosyl-L-methionine-dependent methyltransferases"/>
    <property type="match status" value="1"/>
</dbReference>
<dbReference type="InterPro" id="IPR050362">
    <property type="entry name" value="Cation-dep_OMT"/>
</dbReference>
<evidence type="ECO:0000313" key="4">
    <source>
        <dbReference type="EMBL" id="AFM18624.1"/>
    </source>
</evidence>
<proteinExistence type="predicted"/>
<gene>
    <name evidence="4" type="ordered locus">Mycch_3899</name>
</gene>
<protein>
    <submittedName>
        <fullName evidence="4">Putative O-methyltransferase</fullName>
    </submittedName>
</protein>
<dbReference type="Proteomes" id="UP000006057">
    <property type="component" value="Chromosome"/>
</dbReference>
<dbReference type="PATRIC" id="fig|710421.3.peg.3895"/>
<sequence>MSTTRRDPAFFPEVVPETRMSLDAPSVMRLPSPVLVCQAYEQTEHFLRKSATPFSTSENSPPAPGFCVAADGRVGAPALRFSLYAAGMSSTDEPGGGSGDSGARPSQAEAIVRHAEHSISEDAIVAAARERAVDIGAGAVTPAVGALLCVLAKLTGAKAVVEVGTGAGVSGLWLLSGMREDGVLTTIDVEPEHQRIAKQAFTEAGVGPGRTRLISGRAQEVLTRLADESYDLVFIDADPADQPQFVVEGVRLLRPGGAIVVHRAALGGRAGDASAKDAEVGAVREAARLIAEDERLTPVLVPLGDGLLVAARD</sequence>
<dbReference type="GO" id="GO:0008757">
    <property type="term" value="F:S-adenosylmethionine-dependent methyltransferase activity"/>
    <property type="evidence" value="ECO:0007669"/>
    <property type="project" value="TreeGrafter"/>
</dbReference>
<dbReference type="STRING" id="710421.Mycch_3899"/>
<evidence type="ECO:0000256" key="3">
    <source>
        <dbReference type="ARBA" id="ARBA00022691"/>
    </source>
</evidence>
<evidence type="ECO:0000313" key="5">
    <source>
        <dbReference type="Proteomes" id="UP000006057"/>
    </source>
</evidence>